<dbReference type="EC" id="2.1.1.72" evidence="1"/>
<dbReference type="GO" id="GO:0032259">
    <property type="term" value="P:methylation"/>
    <property type="evidence" value="ECO:0007669"/>
    <property type="project" value="UniProtKB-KW"/>
</dbReference>
<organism evidence="8 9">
    <name type="scientific">Prevotella intermedia</name>
    <dbReference type="NCBI Taxonomy" id="28131"/>
    <lineage>
        <taxon>Bacteria</taxon>
        <taxon>Pseudomonadati</taxon>
        <taxon>Bacteroidota</taxon>
        <taxon>Bacteroidia</taxon>
        <taxon>Bacteroidales</taxon>
        <taxon>Prevotellaceae</taxon>
        <taxon>Prevotella</taxon>
    </lineage>
</organism>
<name>A0A3R7VVF8_PREIN</name>
<evidence type="ECO:0000256" key="4">
    <source>
        <dbReference type="ARBA" id="ARBA00022691"/>
    </source>
</evidence>
<dbReference type="RefSeq" id="WP_124140201.1">
    <property type="nucleotide sequence ID" value="NZ_QXEM01000018.1"/>
</dbReference>
<feature type="domain" description="Type II methyltransferase M.TaqI-like" evidence="7">
    <location>
        <begin position="632"/>
        <end position="956"/>
    </location>
</feature>
<dbReference type="InterPro" id="IPR050953">
    <property type="entry name" value="N4_N6_ade-DNA_methylase"/>
</dbReference>
<comment type="catalytic activity">
    <reaction evidence="5">
        <text>a 2'-deoxyadenosine in DNA + S-adenosyl-L-methionine = an N(6)-methyl-2'-deoxyadenosine in DNA + S-adenosyl-L-homocysteine + H(+)</text>
        <dbReference type="Rhea" id="RHEA:15197"/>
        <dbReference type="Rhea" id="RHEA-COMP:12418"/>
        <dbReference type="Rhea" id="RHEA-COMP:12419"/>
        <dbReference type="ChEBI" id="CHEBI:15378"/>
        <dbReference type="ChEBI" id="CHEBI:57856"/>
        <dbReference type="ChEBI" id="CHEBI:59789"/>
        <dbReference type="ChEBI" id="CHEBI:90615"/>
        <dbReference type="ChEBI" id="CHEBI:90616"/>
        <dbReference type="EC" id="2.1.1.72"/>
    </reaction>
</comment>
<proteinExistence type="predicted"/>
<evidence type="ECO:0000256" key="2">
    <source>
        <dbReference type="ARBA" id="ARBA00022603"/>
    </source>
</evidence>
<evidence type="ECO:0000313" key="8">
    <source>
        <dbReference type="EMBL" id="RRF88260.1"/>
    </source>
</evidence>
<keyword evidence="4" id="KW-0949">S-adenosyl-L-methionine</keyword>
<dbReference type="InterPro" id="IPR029063">
    <property type="entry name" value="SAM-dependent_MTases_sf"/>
</dbReference>
<dbReference type="Pfam" id="PF07669">
    <property type="entry name" value="Eco57I"/>
    <property type="match status" value="1"/>
</dbReference>
<keyword evidence="6" id="KW-0175">Coiled coil</keyword>
<protein>
    <recommendedName>
        <fullName evidence="1">site-specific DNA-methyltransferase (adenine-specific)</fullName>
        <ecNumber evidence="1">2.1.1.72</ecNumber>
    </recommendedName>
</protein>
<evidence type="ECO:0000256" key="6">
    <source>
        <dbReference type="SAM" id="Coils"/>
    </source>
</evidence>
<keyword evidence="2" id="KW-0489">Methyltransferase</keyword>
<reference evidence="8 9" key="1">
    <citation type="submission" date="2018-08" db="EMBL/GenBank/DDBJ databases">
        <title>Comparative analysis of Prevotella intermedia strains.</title>
        <authorList>
            <person name="Moon J.-H."/>
            <person name="Lee J.-H."/>
        </authorList>
    </citation>
    <scope>NUCLEOTIDE SEQUENCE [LARGE SCALE GENOMIC DNA]</scope>
    <source>
        <strain evidence="8 9">ATCC 15033</strain>
    </source>
</reference>
<dbReference type="GO" id="GO:0009007">
    <property type="term" value="F:site-specific DNA-methyltransferase (adenine-specific) activity"/>
    <property type="evidence" value="ECO:0007669"/>
    <property type="project" value="UniProtKB-EC"/>
</dbReference>
<dbReference type="Proteomes" id="UP000283868">
    <property type="component" value="Unassembled WGS sequence"/>
</dbReference>
<sequence length="1258" mass="143689">MGDYQILNRFTAENIQKATVGLLHYLGIATDLITEEQVAITDLVEQPTKAVLEICRKIHESYLVCSISDRTFSDEEQDETLDEVKENIGKYDQMLVFAVDLHEDTKLCRTEMATLTRALNRASKAAPVVVVFRYYDDGEVRFALSLCERTAYLQAGHTGEKVGRVNILRGINPQKTHAGHIRILEDMRLEKKDKSFEGVYQKWLGVFDNDVLTNKFYEELQNWYFWALKPECRVSFPNDVASDSDDDKYNPQNIIRLITRLIFVWFLRQKGLVPKELFKRDSLARLLKNFKPEDLNSSTYYRAVLQNLFFATLNKKIEEREFMSDEFIMNRNKGKHDVKTFMRHASDLQVSKEEFIELLHPVPFMNNSLFECLDNKEQNGHVYNWDGFSDSKKPQKQAFVPNYLFFAEDVYIDLSEEYGKPAASSVKVSGIINILSKYTFTVEENTPLDVDVALDPELLGKVFENLLAAYNPETKKSARKSTGSFYTPRPIVQYMVDESLIAYLKKQVDGVSEDTLRSLLSYTDDDATNPLGCEQTRRLVDAIFRCKVLDPACGSGAFPMGMLQQMAHLLSRVDSDNSIWEEVVIDNAIRYENTIDTMSDEEKAERQAEREKVFALSVDYPDYARKLYLIENCIYGVDLQSIAVQISRLRFFISLVCEQQPTDDATDNYGIHPLPNLEMKFVCANTLVKLENISETRELFANDEIIKLIQELKGVRHELFVVTNSHVKKRLLAKDKTIRDQIMLSTGDCYTRDTEEKIARHKAGLAECAEEMKIAERMSDEVITQAVTQDLFGEKEEVISYSPKQNKIKAINQRKAFINREIKRLQDSLNNGRDKAMRLAKQLTDWNPYDQNLSSPFFDADWMFGVTDGFDVVIGNPPYAQVPKGMVREEDYPYSEGKDTGKQNLYKLFVEAGYNLLKDSGIANLIVQSSLMGDVSAAYTRELLLLHSSLKKVVEFPKTIKSSDEDRAFASVLQGTCIAMFEKVANPDEIVYISIHNSQQSLKAPIFGTISARNIYDFSPLHEIPIITEAAMPIYIKVKSDKEPLKTVLIDSAQGNINTIHLSKILASEPTNAFIAKGAHIHRYHLDKDLFYCQYNDLSEKIFKKNIGKNLVLTQNITGTTDTHRIHAAWLECRSTNIVLLHSVNISYLPSAEVAAYITGLLNSKLLDWIFRVTSTNNHVNIYELNNLPLCKASEEQKKSIASLVRQIMDLKETDNNADTSADERAINLLVYKLYGLTYDEVKIVDPETDITEEEYDT</sequence>
<dbReference type="GO" id="GO:0003676">
    <property type="term" value="F:nucleic acid binding"/>
    <property type="evidence" value="ECO:0007669"/>
    <property type="project" value="InterPro"/>
</dbReference>
<evidence type="ECO:0000256" key="3">
    <source>
        <dbReference type="ARBA" id="ARBA00022679"/>
    </source>
</evidence>
<evidence type="ECO:0000256" key="1">
    <source>
        <dbReference type="ARBA" id="ARBA00011900"/>
    </source>
</evidence>
<dbReference type="AlphaFoldDB" id="A0A3R7VVF8"/>
<dbReference type="InterPro" id="IPR011639">
    <property type="entry name" value="MethylTrfase_TaqI-like_dom"/>
</dbReference>
<accession>A0A3R7VVF8</accession>
<dbReference type="EMBL" id="QXEN01000002">
    <property type="protein sequence ID" value="RRF88260.1"/>
    <property type="molecule type" value="Genomic_DNA"/>
</dbReference>
<dbReference type="SUPFAM" id="SSF53335">
    <property type="entry name" value="S-adenosyl-L-methionine-dependent methyltransferases"/>
    <property type="match status" value="1"/>
</dbReference>
<dbReference type="PANTHER" id="PTHR33841">
    <property type="entry name" value="DNA METHYLTRANSFERASE YEEA-RELATED"/>
    <property type="match status" value="1"/>
</dbReference>
<evidence type="ECO:0000313" key="9">
    <source>
        <dbReference type="Proteomes" id="UP000283868"/>
    </source>
</evidence>
<keyword evidence="9" id="KW-1185">Reference proteome</keyword>
<dbReference type="PANTHER" id="PTHR33841:SF1">
    <property type="entry name" value="DNA METHYLTRANSFERASE A"/>
    <property type="match status" value="1"/>
</dbReference>
<keyword evidence="3" id="KW-0808">Transferase</keyword>
<comment type="caution">
    <text evidence="8">The sequence shown here is derived from an EMBL/GenBank/DDBJ whole genome shotgun (WGS) entry which is preliminary data.</text>
</comment>
<dbReference type="PRINTS" id="PR00507">
    <property type="entry name" value="N12N6MTFRASE"/>
</dbReference>
<dbReference type="InterPro" id="IPR002052">
    <property type="entry name" value="DNA_methylase_N6_adenine_CS"/>
</dbReference>
<dbReference type="Gene3D" id="3.40.50.150">
    <property type="entry name" value="Vaccinia Virus protein VP39"/>
    <property type="match status" value="2"/>
</dbReference>
<evidence type="ECO:0000256" key="5">
    <source>
        <dbReference type="ARBA" id="ARBA00047942"/>
    </source>
</evidence>
<dbReference type="PROSITE" id="PS00092">
    <property type="entry name" value="N6_MTASE"/>
    <property type="match status" value="1"/>
</dbReference>
<evidence type="ECO:0000259" key="7">
    <source>
        <dbReference type="Pfam" id="PF07669"/>
    </source>
</evidence>
<feature type="coiled-coil region" evidence="6">
    <location>
        <begin position="808"/>
        <end position="842"/>
    </location>
</feature>
<dbReference type="GO" id="GO:0006304">
    <property type="term" value="P:DNA modification"/>
    <property type="evidence" value="ECO:0007669"/>
    <property type="project" value="InterPro"/>
</dbReference>
<gene>
    <name evidence="8" type="ORF">D2S45_02835</name>
</gene>